<dbReference type="Gene3D" id="3.30.300.30">
    <property type="match status" value="1"/>
</dbReference>
<accession>F3FZM5</accession>
<sequence length="42" mass="4599">MKIRGFRIELGEIDARLAKHPAISEAVVAAREDVPGDKRLVA</sequence>
<dbReference type="EMBL" id="AEAH01003890">
    <property type="protein sequence ID" value="EGH35667.1"/>
    <property type="molecule type" value="Genomic_DNA"/>
</dbReference>
<evidence type="ECO:0000313" key="4">
    <source>
        <dbReference type="Proteomes" id="UP000004471"/>
    </source>
</evidence>
<dbReference type="PANTHER" id="PTHR44845:SF6">
    <property type="entry name" value="BETA-ALANINE-ACTIVATING ENZYME"/>
    <property type="match status" value="1"/>
</dbReference>
<dbReference type="PANTHER" id="PTHR44845">
    <property type="entry name" value="CARRIER DOMAIN-CONTAINING PROTEIN"/>
    <property type="match status" value="1"/>
</dbReference>
<dbReference type="InterPro" id="IPR045851">
    <property type="entry name" value="AMP-bd_C_sf"/>
</dbReference>
<gene>
    <name evidence="3" type="ORF">PSYJA_44221</name>
</gene>
<keyword evidence="1" id="KW-0596">Phosphopantetheine</keyword>
<proteinExistence type="predicted"/>
<keyword evidence="2" id="KW-0597">Phosphoprotein</keyword>
<dbReference type="Proteomes" id="UP000004471">
    <property type="component" value="Unassembled WGS sequence"/>
</dbReference>
<feature type="non-terminal residue" evidence="3">
    <location>
        <position position="42"/>
    </location>
</feature>
<evidence type="ECO:0000256" key="2">
    <source>
        <dbReference type="ARBA" id="ARBA00022553"/>
    </source>
</evidence>
<comment type="caution">
    <text evidence="3">The sequence shown here is derived from an EMBL/GenBank/DDBJ whole genome shotgun (WGS) entry which is preliminary data.</text>
</comment>
<protein>
    <submittedName>
        <fullName evidence="3">Amino acid adenylation</fullName>
    </submittedName>
</protein>
<organism evidence="3 4">
    <name type="scientific">Pseudomonas syringae pv. japonica str. M301072</name>
    <dbReference type="NCBI Taxonomy" id="629262"/>
    <lineage>
        <taxon>Bacteria</taxon>
        <taxon>Pseudomonadati</taxon>
        <taxon>Pseudomonadota</taxon>
        <taxon>Gammaproteobacteria</taxon>
        <taxon>Pseudomonadales</taxon>
        <taxon>Pseudomonadaceae</taxon>
        <taxon>Pseudomonas</taxon>
        <taxon>Pseudomonas syringae</taxon>
    </lineage>
</organism>
<evidence type="ECO:0000313" key="3">
    <source>
        <dbReference type="EMBL" id="EGH35667.1"/>
    </source>
</evidence>
<dbReference type="SUPFAM" id="SSF56801">
    <property type="entry name" value="Acetyl-CoA synthetase-like"/>
    <property type="match status" value="1"/>
</dbReference>
<name>F3FZM5_PSESX</name>
<reference evidence="3 4" key="1">
    <citation type="journal article" date="2011" name="PLoS Pathog.">
        <title>Dynamic evolution of pathogenicity revealed by sequencing and comparative genomics of 19 Pseudomonas syringae isolates.</title>
        <authorList>
            <person name="Baltrus D.A."/>
            <person name="Nishimura M.T."/>
            <person name="Romanchuk A."/>
            <person name="Chang J.H."/>
            <person name="Mukhtar M.S."/>
            <person name="Cherkis K."/>
            <person name="Roach J."/>
            <person name="Grant S.R."/>
            <person name="Jones C.D."/>
            <person name="Dangl J.L."/>
        </authorList>
    </citation>
    <scope>NUCLEOTIDE SEQUENCE [LARGE SCALE GENOMIC DNA]</scope>
    <source>
        <strain evidence="4">M301072PT</strain>
    </source>
</reference>
<evidence type="ECO:0000256" key="1">
    <source>
        <dbReference type="ARBA" id="ARBA00022450"/>
    </source>
</evidence>
<dbReference type="AlphaFoldDB" id="F3FZM5"/>